<dbReference type="Proteomes" id="UP000316726">
    <property type="component" value="Chromosome 20"/>
</dbReference>
<protein>
    <submittedName>
        <fullName evidence="3">Uncharacterized protein</fullName>
    </submittedName>
</protein>
<proteinExistence type="predicted"/>
<accession>A0A5B8N2K2</accession>
<gene>
    <name evidence="3" type="ORF">A3770_20p86230</name>
</gene>
<evidence type="ECO:0000256" key="2">
    <source>
        <dbReference type="SAM" id="Phobius"/>
    </source>
</evidence>
<feature type="compositionally biased region" description="Low complexity" evidence="1">
    <location>
        <begin position="168"/>
        <end position="177"/>
    </location>
</feature>
<keyword evidence="2" id="KW-0812">Transmembrane</keyword>
<dbReference type="AlphaFoldDB" id="A0A5B8N2K2"/>
<reference evidence="3 4" key="1">
    <citation type="submission" date="2018-07" db="EMBL/GenBank/DDBJ databases">
        <title>The complete nuclear genome of the prasinophyte Chloropicon primus (CCMP1205).</title>
        <authorList>
            <person name="Pombert J.-F."/>
            <person name="Otis C."/>
            <person name="Turmel M."/>
            <person name="Lemieux C."/>
        </authorList>
    </citation>
    <scope>NUCLEOTIDE SEQUENCE [LARGE SCALE GENOMIC DNA]</scope>
    <source>
        <strain evidence="3 4">CCMP1205</strain>
    </source>
</reference>
<keyword evidence="4" id="KW-1185">Reference proteome</keyword>
<evidence type="ECO:0000313" key="4">
    <source>
        <dbReference type="Proteomes" id="UP000316726"/>
    </source>
</evidence>
<organism evidence="3 4">
    <name type="scientific">Chloropicon primus</name>
    <dbReference type="NCBI Taxonomy" id="1764295"/>
    <lineage>
        <taxon>Eukaryota</taxon>
        <taxon>Viridiplantae</taxon>
        <taxon>Chlorophyta</taxon>
        <taxon>Chloropicophyceae</taxon>
        <taxon>Chloropicales</taxon>
        <taxon>Chloropicaceae</taxon>
        <taxon>Chloropicon</taxon>
    </lineage>
</organism>
<keyword evidence="2" id="KW-1133">Transmembrane helix</keyword>
<sequence length="192" mass="19971">MSTRNPAYDRPVEPVASMSHQPPMEQRKADHPDEDEEVAMEVAPLLHAEMQKVHGRTRCQTCAIVTQTVLLVCIGLVIIAGVVVIVGEFQSLNKELDSIAYTGELARPLLQDGATLANNFNNLTGDLEGNLGITGNGSVASGVRDFTNQIADAGRQLFNGLTGALTGATGNGTDAPAAPAPPPAGTTTQGGN</sequence>
<dbReference type="EMBL" id="CP031053">
    <property type="protein sequence ID" value="QDZ26105.1"/>
    <property type="molecule type" value="Genomic_DNA"/>
</dbReference>
<feature type="region of interest" description="Disordered" evidence="1">
    <location>
        <begin position="1"/>
        <end position="32"/>
    </location>
</feature>
<name>A0A5B8N2K2_9CHLO</name>
<feature type="region of interest" description="Disordered" evidence="1">
    <location>
        <begin position="168"/>
        <end position="192"/>
    </location>
</feature>
<evidence type="ECO:0000256" key="1">
    <source>
        <dbReference type="SAM" id="MobiDB-lite"/>
    </source>
</evidence>
<keyword evidence="2" id="KW-0472">Membrane</keyword>
<feature type="transmembrane region" description="Helical" evidence="2">
    <location>
        <begin position="62"/>
        <end position="86"/>
    </location>
</feature>
<evidence type="ECO:0000313" key="3">
    <source>
        <dbReference type="EMBL" id="QDZ26105.1"/>
    </source>
</evidence>